<evidence type="ECO:0000256" key="4">
    <source>
        <dbReference type="ARBA" id="ARBA00022989"/>
    </source>
</evidence>
<keyword evidence="9" id="KW-1185">Reference proteome</keyword>
<keyword evidence="2" id="KW-1003">Cell membrane</keyword>
<name>A0A101TKT0_9ACTN</name>
<dbReference type="AlphaFoldDB" id="A0A101TKT0"/>
<dbReference type="Pfam" id="PF02687">
    <property type="entry name" value="FtsX"/>
    <property type="match status" value="1"/>
</dbReference>
<evidence type="ECO:0000313" key="9">
    <source>
        <dbReference type="Proteomes" id="UP000053429"/>
    </source>
</evidence>
<dbReference type="GO" id="GO:0005886">
    <property type="term" value="C:plasma membrane"/>
    <property type="evidence" value="ECO:0007669"/>
    <property type="project" value="UniProtKB-SubCell"/>
</dbReference>
<evidence type="ECO:0000256" key="1">
    <source>
        <dbReference type="ARBA" id="ARBA00004651"/>
    </source>
</evidence>
<feature type="transmembrane region" description="Helical" evidence="6">
    <location>
        <begin position="66"/>
        <end position="90"/>
    </location>
</feature>
<keyword evidence="4 6" id="KW-1133">Transmembrane helix</keyword>
<protein>
    <recommendedName>
        <fullName evidence="7">ABC3 transporter permease C-terminal domain-containing protein</fullName>
    </recommendedName>
</protein>
<dbReference type="EMBL" id="LMWY01000052">
    <property type="protein sequence ID" value="KUN94152.1"/>
    <property type="molecule type" value="Genomic_DNA"/>
</dbReference>
<sequence length="145" mass="14560">MHDAAEYALADYDTDARLTESLAMMLVTIAVGYSVIAVANSMAVAAHGRRRDLGVMRSAGGTVRQLLLFSAGETALVIVVGAALGVLVTLPPLAAMAAGLSEATSSDVALHLNTGTLATAVIGTLLTAVLAGIAVTAKTLRGRAG</sequence>
<keyword evidence="3 6" id="KW-0812">Transmembrane</keyword>
<feature type="domain" description="ABC3 transporter permease C-terminal" evidence="7">
    <location>
        <begin position="25"/>
        <end position="140"/>
    </location>
</feature>
<dbReference type="InterPro" id="IPR003838">
    <property type="entry name" value="ABC3_permease_C"/>
</dbReference>
<evidence type="ECO:0000313" key="8">
    <source>
        <dbReference type="EMBL" id="KUN94152.1"/>
    </source>
</evidence>
<keyword evidence="5 6" id="KW-0472">Membrane</keyword>
<comment type="subcellular location">
    <subcellularLocation>
        <location evidence="1">Cell membrane</location>
        <topology evidence="1">Multi-pass membrane protein</topology>
    </subcellularLocation>
</comment>
<feature type="transmembrane region" description="Helical" evidence="6">
    <location>
        <begin position="110"/>
        <end position="135"/>
    </location>
</feature>
<evidence type="ECO:0000256" key="2">
    <source>
        <dbReference type="ARBA" id="ARBA00022475"/>
    </source>
</evidence>
<evidence type="ECO:0000256" key="5">
    <source>
        <dbReference type="ARBA" id="ARBA00023136"/>
    </source>
</evidence>
<dbReference type="Proteomes" id="UP000053429">
    <property type="component" value="Unassembled WGS sequence"/>
</dbReference>
<evidence type="ECO:0000256" key="6">
    <source>
        <dbReference type="SAM" id="Phobius"/>
    </source>
</evidence>
<gene>
    <name evidence="8" type="ORF">AQJ67_37230</name>
</gene>
<accession>A0A101TKT0</accession>
<evidence type="ECO:0000256" key="3">
    <source>
        <dbReference type="ARBA" id="ARBA00022692"/>
    </source>
</evidence>
<organism evidence="8 9">
    <name type="scientific">Streptomyces caeruleatus</name>
    <dbReference type="NCBI Taxonomy" id="661399"/>
    <lineage>
        <taxon>Bacteria</taxon>
        <taxon>Bacillati</taxon>
        <taxon>Actinomycetota</taxon>
        <taxon>Actinomycetes</taxon>
        <taxon>Kitasatosporales</taxon>
        <taxon>Streptomycetaceae</taxon>
        <taxon>Streptomyces</taxon>
    </lineage>
</organism>
<dbReference type="STRING" id="661399.AQJ67_37230"/>
<comment type="caution">
    <text evidence="8">The sequence shown here is derived from an EMBL/GenBank/DDBJ whole genome shotgun (WGS) entry which is preliminary data.</text>
</comment>
<proteinExistence type="predicted"/>
<feature type="transmembrane region" description="Helical" evidence="6">
    <location>
        <begin position="22"/>
        <end position="45"/>
    </location>
</feature>
<reference evidence="8" key="1">
    <citation type="submission" date="2015-10" db="EMBL/GenBank/DDBJ databases">
        <title>Draft genome sequence of Streptomyces caeruleatus NRRL B-24802, type strain for the species Streptomyces caeruleatus.</title>
        <authorList>
            <person name="Ruckert C."/>
            <person name="Winkler A."/>
            <person name="Kalinowski J."/>
            <person name="Kampfer P."/>
            <person name="Glaeser S."/>
        </authorList>
    </citation>
    <scope>NUCLEOTIDE SEQUENCE [LARGE SCALE GENOMIC DNA]</scope>
    <source>
        <strain evidence="8">NRRL B-24802</strain>
    </source>
</reference>
<evidence type="ECO:0000259" key="7">
    <source>
        <dbReference type="Pfam" id="PF02687"/>
    </source>
</evidence>